<evidence type="ECO:0000313" key="4">
    <source>
        <dbReference type="Proteomes" id="UP000051581"/>
    </source>
</evidence>
<name>A0A0R1KZ51_9LACO</name>
<dbReference type="EMBL" id="AZEA01000005">
    <property type="protein sequence ID" value="KRK88934.1"/>
    <property type="molecule type" value="Genomic_DNA"/>
</dbReference>
<feature type="compositionally biased region" description="Basic and acidic residues" evidence="1">
    <location>
        <begin position="51"/>
        <end position="63"/>
    </location>
</feature>
<feature type="compositionally biased region" description="Polar residues" evidence="1">
    <location>
        <begin position="9"/>
        <end position="38"/>
    </location>
</feature>
<feature type="region of interest" description="Disordered" evidence="1">
    <location>
        <begin position="1"/>
        <end position="156"/>
    </location>
</feature>
<reference evidence="3 4" key="1">
    <citation type="journal article" date="2015" name="Genome Announc.">
        <title>Expanding the biotechnology potential of lactobacilli through comparative genomics of 213 strains and associated genera.</title>
        <authorList>
            <person name="Sun Z."/>
            <person name="Harris H.M."/>
            <person name="McCann A."/>
            <person name="Guo C."/>
            <person name="Argimon S."/>
            <person name="Zhang W."/>
            <person name="Yang X."/>
            <person name="Jeffery I.B."/>
            <person name="Cooney J.C."/>
            <person name="Kagawa T.F."/>
            <person name="Liu W."/>
            <person name="Song Y."/>
            <person name="Salvetti E."/>
            <person name="Wrobel A."/>
            <person name="Rasinkangas P."/>
            <person name="Parkhill J."/>
            <person name="Rea M.C."/>
            <person name="O'Sullivan O."/>
            <person name="Ritari J."/>
            <person name="Douillard F.P."/>
            <person name="Paul Ross R."/>
            <person name="Yang R."/>
            <person name="Briner A.E."/>
            <person name="Felis G.E."/>
            <person name="de Vos W.M."/>
            <person name="Barrangou R."/>
            <person name="Klaenhammer T.R."/>
            <person name="Caufield P.W."/>
            <person name="Cui Y."/>
            <person name="Zhang H."/>
            <person name="O'Toole P.W."/>
        </authorList>
    </citation>
    <scope>NUCLEOTIDE SEQUENCE [LARGE SCALE GENOMIC DNA]</scope>
    <source>
        <strain evidence="3 4">DSM 19904</strain>
    </source>
</reference>
<dbReference type="PATRIC" id="fig|1423808.3.peg.2226"/>
<keyword evidence="2" id="KW-0812">Transmembrane</keyword>
<evidence type="ECO:0000256" key="1">
    <source>
        <dbReference type="SAM" id="MobiDB-lite"/>
    </source>
</evidence>
<sequence>MMVFGGLGMSSQANADTNETTATVQVQAKSTTTVSPTSGVAAKASSVTNTAKDDTADTLKTNDDSNSSVKTTYGDAKNNQVKPTNNNDTTDSQTTAKDDSSSDATATSSDDTQEPQVTSEAAEDTADETSDKEEDKSGSTTITSVNAGTSVVGGANDDTINKVVKTVVDKVTDDSDKADSEDESATSAPTAEAPADNAVVLESPDSANPNKVEETLIVPNQPIIESRVHNDISGDTFADKLSKSDSKAIKAVATAGNSKTKLLTFNAFSDKIYSHVLKTAQKPGKVTTVTGRKVTLTTPVKHVKYMDHDTTGISETLPIMVTLAVIAVSGVTFFAFDPLKFLFK</sequence>
<keyword evidence="2" id="KW-1133">Transmembrane helix</keyword>
<feature type="compositionally biased region" description="Polar residues" evidence="1">
    <location>
        <begin position="65"/>
        <end position="83"/>
    </location>
</feature>
<feature type="compositionally biased region" description="Polar residues" evidence="1">
    <location>
        <begin position="138"/>
        <end position="149"/>
    </location>
</feature>
<protein>
    <submittedName>
        <fullName evidence="3">Uncharacterized protein</fullName>
    </submittedName>
</protein>
<evidence type="ECO:0000256" key="2">
    <source>
        <dbReference type="SAM" id="Phobius"/>
    </source>
</evidence>
<evidence type="ECO:0000313" key="3">
    <source>
        <dbReference type="EMBL" id="KRK88934.1"/>
    </source>
</evidence>
<feature type="region of interest" description="Disordered" evidence="1">
    <location>
        <begin position="172"/>
        <end position="197"/>
    </location>
</feature>
<feature type="compositionally biased region" description="Low complexity" evidence="1">
    <location>
        <begin position="84"/>
        <end position="95"/>
    </location>
</feature>
<feature type="transmembrane region" description="Helical" evidence="2">
    <location>
        <begin position="317"/>
        <end position="336"/>
    </location>
</feature>
<accession>A0A0R1KZ51</accession>
<feature type="compositionally biased region" description="Acidic residues" evidence="1">
    <location>
        <begin position="121"/>
        <end position="132"/>
    </location>
</feature>
<dbReference type="Proteomes" id="UP000051581">
    <property type="component" value="Unassembled WGS sequence"/>
</dbReference>
<gene>
    <name evidence="3" type="ORF">FD17_GL002197</name>
</gene>
<feature type="compositionally biased region" description="Low complexity" evidence="1">
    <location>
        <begin position="185"/>
        <end position="196"/>
    </location>
</feature>
<dbReference type="AlphaFoldDB" id="A0A0R1KZ51"/>
<keyword evidence="2" id="KW-0472">Membrane</keyword>
<keyword evidence="4" id="KW-1185">Reference proteome</keyword>
<comment type="caution">
    <text evidence="3">The sequence shown here is derived from an EMBL/GenBank/DDBJ whole genome shotgun (WGS) entry which is preliminary data.</text>
</comment>
<proteinExistence type="predicted"/>
<organism evidence="3 4">
    <name type="scientific">Lentilactobacillus sunkii DSM 19904</name>
    <dbReference type="NCBI Taxonomy" id="1423808"/>
    <lineage>
        <taxon>Bacteria</taxon>
        <taxon>Bacillati</taxon>
        <taxon>Bacillota</taxon>
        <taxon>Bacilli</taxon>
        <taxon>Lactobacillales</taxon>
        <taxon>Lactobacillaceae</taxon>
        <taxon>Lentilactobacillus</taxon>
    </lineage>
</organism>